<dbReference type="InterPro" id="IPR041118">
    <property type="entry name" value="Rx_N"/>
</dbReference>
<keyword evidence="3" id="KW-0677">Repeat</keyword>
<keyword evidence="10" id="KW-1185">Reference proteome</keyword>
<dbReference type="PRINTS" id="PR00364">
    <property type="entry name" value="DISEASERSIST"/>
</dbReference>
<feature type="domain" description="NB-ARC" evidence="7">
    <location>
        <begin position="182"/>
        <end position="295"/>
    </location>
</feature>
<dbReference type="Gramene" id="TraesRN4D0100245300.1">
    <property type="protein sequence ID" value="TraesRN4D0100245300.1"/>
    <property type="gene ID" value="TraesRN4D0100245300"/>
</dbReference>
<feature type="signal peptide" evidence="6">
    <location>
        <begin position="1"/>
        <end position="18"/>
    </location>
</feature>
<evidence type="ECO:0000256" key="4">
    <source>
        <dbReference type="ARBA" id="ARBA00022741"/>
    </source>
</evidence>
<dbReference type="Gramene" id="TraesSYM4D03G02478780.1">
    <property type="protein sequence ID" value="TraesSYM4D03G02478780.1.CDS1"/>
    <property type="gene ID" value="TraesSYM4D03G02478780"/>
</dbReference>
<dbReference type="SUPFAM" id="SSF52540">
    <property type="entry name" value="P-loop containing nucleoside triphosphate hydrolases"/>
    <property type="match status" value="1"/>
</dbReference>
<accession>A0A3B6JHY5</accession>
<dbReference type="SMR" id="A0A3B6JHY5"/>
<name>A0A3B6JHY5_WHEAT</name>
<evidence type="ECO:0000256" key="5">
    <source>
        <dbReference type="ARBA" id="ARBA00022821"/>
    </source>
</evidence>
<proteinExistence type="inferred from homology"/>
<evidence type="ECO:0000256" key="3">
    <source>
        <dbReference type="ARBA" id="ARBA00022737"/>
    </source>
</evidence>
<reference evidence="9" key="2">
    <citation type="submission" date="2018-10" db="UniProtKB">
        <authorList>
            <consortium name="EnsemblPlants"/>
        </authorList>
    </citation>
    <scope>IDENTIFICATION</scope>
</reference>
<evidence type="ECO:0000256" key="6">
    <source>
        <dbReference type="SAM" id="SignalP"/>
    </source>
</evidence>
<comment type="similarity">
    <text evidence="1">Belongs to the disease resistance NB-LRR family.</text>
</comment>
<dbReference type="Gene3D" id="1.20.5.4130">
    <property type="match status" value="1"/>
</dbReference>
<keyword evidence="5" id="KW-0611">Plant defense</keyword>
<feature type="domain" description="Disease resistance N-terminal" evidence="8">
    <location>
        <begin position="12"/>
        <end position="101"/>
    </location>
</feature>
<evidence type="ECO:0000259" key="7">
    <source>
        <dbReference type="Pfam" id="PF00931"/>
    </source>
</evidence>
<dbReference type="AlphaFoldDB" id="A0A3B6JHY5"/>
<evidence type="ECO:0000256" key="2">
    <source>
        <dbReference type="ARBA" id="ARBA00022614"/>
    </source>
</evidence>
<dbReference type="Pfam" id="PF18052">
    <property type="entry name" value="Rx_N"/>
    <property type="match status" value="1"/>
</dbReference>
<evidence type="ECO:0000313" key="9">
    <source>
        <dbReference type="EnsemblPlants" id="TraesCS4D02G118400.1.cds1"/>
    </source>
</evidence>
<dbReference type="PANTHER" id="PTHR19338:SF73">
    <property type="entry name" value="DISEASE RESISTANCE PROTEIN RGA2-LIKE"/>
    <property type="match status" value="1"/>
</dbReference>
<feature type="chain" id="PRO_5017405584" description="NB-ARC domain-containing protein" evidence="6">
    <location>
        <begin position="19"/>
        <end position="295"/>
    </location>
</feature>
<evidence type="ECO:0008006" key="11">
    <source>
        <dbReference type="Google" id="ProtNLM"/>
    </source>
</evidence>
<reference evidence="9" key="1">
    <citation type="submission" date="2018-08" db="EMBL/GenBank/DDBJ databases">
        <authorList>
            <person name="Rossello M."/>
        </authorList>
    </citation>
    <scope>NUCLEOTIDE SEQUENCE [LARGE SCALE GENOMIC DNA]</scope>
    <source>
        <strain evidence="9">cv. Chinese Spring</strain>
    </source>
</reference>
<dbReference type="Pfam" id="PF00931">
    <property type="entry name" value="NB-ARC"/>
    <property type="match status" value="1"/>
</dbReference>
<keyword evidence="4" id="KW-0547">Nucleotide-binding</keyword>
<protein>
    <recommendedName>
        <fullName evidence="11">NB-ARC domain-containing protein</fullName>
    </recommendedName>
</protein>
<evidence type="ECO:0000313" key="10">
    <source>
        <dbReference type="Proteomes" id="UP000019116"/>
    </source>
</evidence>
<dbReference type="Gramene" id="TraesCS4D02G118400.1">
    <property type="protein sequence ID" value="TraesCS4D02G118400.1.cds1"/>
    <property type="gene ID" value="TraesCS4D02G118400"/>
</dbReference>
<evidence type="ECO:0000259" key="8">
    <source>
        <dbReference type="Pfam" id="PF18052"/>
    </source>
</evidence>
<dbReference type="PANTHER" id="PTHR19338">
    <property type="entry name" value="TRANSLOCASE OF INNER MITOCHONDRIAL MEMBRANE 13 HOMOLOG"/>
    <property type="match status" value="1"/>
</dbReference>
<dbReference type="InterPro" id="IPR002182">
    <property type="entry name" value="NB-ARC"/>
</dbReference>
<dbReference type="Gramene" id="TraesROB_scaffold_011568_01G000400.1">
    <property type="protein sequence ID" value="TraesROB_scaffold_011568_01G000400.1"/>
    <property type="gene ID" value="TraesROB_scaffold_011568_01G000400"/>
</dbReference>
<keyword evidence="2" id="KW-0433">Leucine-rich repeat</keyword>
<sequence>MVMVELAVAGWFVSVCLSKLADPVIQHAKDRYKDQKNFVANTEKLKWRLEQISEAISRAKEREVDDSKLQSWIQRLGDAVFTAEDVLDSIKYAMLKHQVTIEPVLKRLISPSKDASDFIPQDTKDAEDLTKVIIKLDRISAEMSSLCFLCGQDATQGLVPDQAPDWRVTTASDTQPNLVGRQKEADELMAFLLKPEQGNEKVSRISVVGMGGVGKTALVREAYNDSRTDCFGVKVWICVSHRASITRVLIDATNAASKKLLLYRHPAPDKGTIKSMLADVLKDKRFLIVLNDIWD</sequence>
<dbReference type="Proteomes" id="UP000019116">
    <property type="component" value="Chromosome 4D"/>
</dbReference>
<dbReference type="InterPro" id="IPR027417">
    <property type="entry name" value="P-loop_NTPase"/>
</dbReference>
<evidence type="ECO:0000256" key="1">
    <source>
        <dbReference type="ARBA" id="ARBA00008894"/>
    </source>
</evidence>
<dbReference type="Gramene" id="TraesWEE_scaffold_009762_01G000100.1">
    <property type="protein sequence ID" value="TraesWEE_scaffold_009762_01G000100.1"/>
    <property type="gene ID" value="TraesWEE_scaffold_009762_01G000100"/>
</dbReference>
<dbReference type="Gramene" id="TraesCS4D03G0237300.1">
    <property type="protein sequence ID" value="TraesCS4D03G0237300.1.CDS1"/>
    <property type="gene ID" value="TraesCS4D03G0237300"/>
</dbReference>
<dbReference type="EnsemblPlants" id="TraesCS4D02G118400.1">
    <property type="protein sequence ID" value="TraesCS4D02G118400.1.cds1"/>
    <property type="gene ID" value="TraesCS4D02G118400"/>
</dbReference>
<dbReference type="Gramene" id="TraesCLE_scaffold_046867_01G000300.1">
    <property type="protein sequence ID" value="TraesCLE_scaffold_046867_01G000300.1"/>
    <property type="gene ID" value="TraesCLE_scaffold_046867_01G000300"/>
</dbReference>
<dbReference type="Gramene" id="TraesCAD_scaffold_014254_01G000400.1">
    <property type="protein sequence ID" value="TraesCAD_scaffold_014254_01G000400.1"/>
    <property type="gene ID" value="TraesCAD_scaffold_014254_01G000400"/>
</dbReference>
<dbReference type="GO" id="GO:0043531">
    <property type="term" value="F:ADP binding"/>
    <property type="evidence" value="ECO:0007669"/>
    <property type="project" value="InterPro"/>
</dbReference>
<organism evidence="9">
    <name type="scientific">Triticum aestivum</name>
    <name type="common">Wheat</name>
    <dbReference type="NCBI Taxonomy" id="4565"/>
    <lineage>
        <taxon>Eukaryota</taxon>
        <taxon>Viridiplantae</taxon>
        <taxon>Streptophyta</taxon>
        <taxon>Embryophyta</taxon>
        <taxon>Tracheophyta</taxon>
        <taxon>Spermatophyta</taxon>
        <taxon>Magnoliopsida</taxon>
        <taxon>Liliopsida</taxon>
        <taxon>Poales</taxon>
        <taxon>Poaceae</taxon>
        <taxon>BOP clade</taxon>
        <taxon>Pooideae</taxon>
        <taxon>Triticodae</taxon>
        <taxon>Triticeae</taxon>
        <taxon>Triticinae</taxon>
        <taxon>Triticum</taxon>
    </lineage>
</organism>
<dbReference type="GO" id="GO:0006952">
    <property type="term" value="P:defense response"/>
    <property type="evidence" value="ECO:0007669"/>
    <property type="project" value="UniProtKB-KW"/>
</dbReference>
<dbReference type="Gramene" id="TraesLDM4D03G02453700.1">
    <property type="protein sequence ID" value="TraesLDM4D03G02453700.1.CDS1"/>
    <property type="gene ID" value="TraesLDM4D03G02453700"/>
</dbReference>
<keyword evidence="6" id="KW-0732">Signal</keyword>
<dbReference type="Gene3D" id="3.40.50.300">
    <property type="entry name" value="P-loop containing nucleotide triphosphate hydrolases"/>
    <property type="match status" value="1"/>
</dbReference>